<keyword evidence="2" id="KW-1185">Reference proteome</keyword>
<dbReference type="NCBIfam" id="TIGR02532">
    <property type="entry name" value="IV_pilin_GFxxxE"/>
    <property type="match status" value="1"/>
</dbReference>
<dbReference type="InterPro" id="IPR045584">
    <property type="entry name" value="Pilin-like"/>
</dbReference>
<dbReference type="Pfam" id="PF07963">
    <property type="entry name" value="N_methyl"/>
    <property type="match status" value="1"/>
</dbReference>
<evidence type="ECO:0000313" key="2">
    <source>
        <dbReference type="Proteomes" id="UP001200741"/>
    </source>
</evidence>
<dbReference type="InterPro" id="IPR012902">
    <property type="entry name" value="N_methyl_site"/>
</dbReference>
<dbReference type="PROSITE" id="PS00409">
    <property type="entry name" value="PROKAR_NTER_METHYL"/>
    <property type="match status" value="1"/>
</dbReference>
<comment type="caution">
    <text evidence="1">The sequence shown here is derived from an EMBL/GenBank/DDBJ whole genome shotgun (WGS) entry which is preliminary data.</text>
</comment>
<sequence>MRRRRGFTLIEAAFTLAVIAIILAAAVPSYASYIARQRLRHVAELLEMDLRRARTSSVDERRNIHVTFNSGPQWCWGVSRQAPCDCATGLPRCELGSVSFRDHKGTLLQSGQAITFEAGLGRAMGWTRIGLSNDHNQQLHIDLNPLGRPAICGADARKGSC</sequence>
<dbReference type="Gene3D" id="3.30.700.10">
    <property type="entry name" value="Glycoprotein, Type 4 Pilin"/>
    <property type="match status" value="1"/>
</dbReference>
<reference evidence="1 2" key="1">
    <citation type="submission" date="2021-12" db="EMBL/GenBank/DDBJ databases">
        <title>Genome seq of P8.</title>
        <authorList>
            <person name="Seo T."/>
        </authorList>
    </citation>
    <scope>NUCLEOTIDE SEQUENCE [LARGE SCALE GENOMIC DNA]</scope>
    <source>
        <strain evidence="1 2">P8</strain>
    </source>
</reference>
<dbReference type="Proteomes" id="UP001200741">
    <property type="component" value="Unassembled WGS sequence"/>
</dbReference>
<proteinExistence type="predicted"/>
<protein>
    <submittedName>
        <fullName evidence="1">Prepilin-type N-terminal cleavage/methylation domain-containing protein</fullName>
    </submittedName>
</protein>
<organism evidence="1 2">
    <name type="scientific">Pelomonas cellulosilytica</name>
    <dbReference type="NCBI Taxonomy" id="2906762"/>
    <lineage>
        <taxon>Bacteria</taxon>
        <taxon>Pseudomonadati</taxon>
        <taxon>Pseudomonadota</taxon>
        <taxon>Betaproteobacteria</taxon>
        <taxon>Burkholderiales</taxon>
        <taxon>Sphaerotilaceae</taxon>
        <taxon>Roseateles</taxon>
    </lineage>
</organism>
<accession>A0ABS8XSZ5</accession>
<name>A0ABS8XSZ5_9BURK</name>
<gene>
    <name evidence="1" type="ORF">LXT13_10490</name>
</gene>
<evidence type="ECO:0000313" key="1">
    <source>
        <dbReference type="EMBL" id="MCE4554855.1"/>
    </source>
</evidence>
<dbReference type="EMBL" id="JAJTWU010000003">
    <property type="protein sequence ID" value="MCE4554855.1"/>
    <property type="molecule type" value="Genomic_DNA"/>
</dbReference>
<dbReference type="SUPFAM" id="SSF54523">
    <property type="entry name" value="Pili subunits"/>
    <property type="match status" value="1"/>
</dbReference>
<dbReference type="RefSeq" id="WP_233371862.1">
    <property type="nucleotide sequence ID" value="NZ_JAJTWU010000003.1"/>
</dbReference>